<dbReference type="SUPFAM" id="SSF50044">
    <property type="entry name" value="SH3-domain"/>
    <property type="match status" value="1"/>
</dbReference>
<dbReference type="Gene3D" id="2.30.30.40">
    <property type="entry name" value="SH3 Domains"/>
    <property type="match status" value="1"/>
</dbReference>
<feature type="domain" description="SH3" evidence="2">
    <location>
        <begin position="44"/>
        <end position="82"/>
    </location>
</feature>
<dbReference type="OrthoDB" id="5340910at2759"/>
<keyword evidence="4" id="KW-1185">Reference proteome</keyword>
<accession>A0A067MG49</accession>
<evidence type="ECO:0000313" key="4">
    <source>
        <dbReference type="Proteomes" id="UP000027195"/>
    </source>
</evidence>
<sequence>MPNFGSIYVANSAPAPALVSPAVAAPALALSALLPPASTDRIQVLWTYTPTLSDELSIQAGDLVKLIGEFDDGWALCEKGDGIKLSERKETEQFVCGTLKVRLGV</sequence>
<protein>
    <recommendedName>
        <fullName evidence="2">SH3 domain-containing protein</fullName>
    </recommendedName>
</protein>
<name>A0A067MG49_BOTB1</name>
<dbReference type="Proteomes" id="UP000027195">
    <property type="component" value="Unassembled WGS sequence"/>
</dbReference>
<dbReference type="InterPro" id="IPR001452">
    <property type="entry name" value="SH3_domain"/>
</dbReference>
<dbReference type="HOGENOM" id="CLU_2236162_0_0_1"/>
<dbReference type="InterPro" id="IPR036028">
    <property type="entry name" value="SH3-like_dom_sf"/>
</dbReference>
<keyword evidence="1" id="KW-0728">SH3 domain</keyword>
<organism evidence="3 4">
    <name type="scientific">Botryobasidium botryosum (strain FD-172 SS1)</name>
    <dbReference type="NCBI Taxonomy" id="930990"/>
    <lineage>
        <taxon>Eukaryota</taxon>
        <taxon>Fungi</taxon>
        <taxon>Dikarya</taxon>
        <taxon>Basidiomycota</taxon>
        <taxon>Agaricomycotina</taxon>
        <taxon>Agaricomycetes</taxon>
        <taxon>Cantharellales</taxon>
        <taxon>Botryobasidiaceae</taxon>
        <taxon>Botryobasidium</taxon>
    </lineage>
</organism>
<dbReference type="AlphaFoldDB" id="A0A067MG49"/>
<evidence type="ECO:0000313" key="3">
    <source>
        <dbReference type="EMBL" id="KDQ14489.1"/>
    </source>
</evidence>
<evidence type="ECO:0000259" key="2">
    <source>
        <dbReference type="Pfam" id="PF14604"/>
    </source>
</evidence>
<evidence type="ECO:0000256" key="1">
    <source>
        <dbReference type="ARBA" id="ARBA00022443"/>
    </source>
</evidence>
<proteinExistence type="predicted"/>
<dbReference type="InParanoid" id="A0A067MG49"/>
<dbReference type="EMBL" id="KL198037">
    <property type="protein sequence ID" value="KDQ14489.1"/>
    <property type="molecule type" value="Genomic_DNA"/>
</dbReference>
<dbReference type="Pfam" id="PF14604">
    <property type="entry name" value="SH3_9"/>
    <property type="match status" value="1"/>
</dbReference>
<reference evidence="4" key="1">
    <citation type="journal article" date="2014" name="Proc. Natl. Acad. Sci. U.S.A.">
        <title>Extensive sampling of basidiomycete genomes demonstrates inadequacy of the white-rot/brown-rot paradigm for wood decay fungi.</title>
        <authorList>
            <person name="Riley R."/>
            <person name="Salamov A.A."/>
            <person name="Brown D.W."/>
            <person name="Nagy L.G."/>
            <person name="Floudas D."/>
            <person name="Held B.W."/>
            <person name="Levasseur A."/>
            <person name="Lombard V."/>
            <person name="Morin E."/>
            <person name="Otillar R."/>
            <person name="Lindquist E.A."/>
            <person name="Sun H."/>
            <person name="LaButti K.M."/>
            <person name="Schmutz J."/>
            <person name="Jabbour D."/>
            <person name="Luo H."/>
            <person name="Baker S.E."/>
            <person name="Pisabarro A.G."/>
            <person name="Walton J.D."/>
            <person name="Blanchette R.A."/>
            <person name="Henrissat B."/>
            <person name="Martin F."/>
            <person name="Cullen D."/>
            <person name="Hibbett D.S."/>
            <person name="Grigoriev I.V."/>
        </authorList>
    </citation>
    <scope>NUCLEOTIDE SEQUENCE [LARGE SCALE GENOMIC DNA]</scope>
    <source>
        <strain evidence="4">FD-172 SS1</strain>
    </source>
</reference>
<gene>
    <name evidence="3" type="ORF">BOTBODRAFT_174683</name>
</gene>